<keyword evidence="4" id="KW-0808">Transferase</keyword>
<dbReference type="Gene3D" id="3.30.70.141">
    <property type="entry name" value="Nucleoside diphosphate kinase-like domain"/>
    <property type="match status" value="1"/>
</dbReference>
<proteinExistence type="inferred from homology"/>
<reference evidence="9 10" key="1">
    <citation type="submission" date="2024-09" db="EMBL/GenBank/DDBJ databases">
        <authorList>
            <person name="Sun Q."/>
            <person name="Mori K."/>
        </authorList>
    </citation>
    <scope>NUCLEOTIDE SEQUENCE [LARGE SCALE GENOMIC DNA]</scope>
    <source>
        <strain evidence="9 10">CCM 3426</strain>
    </source>
</reference>
<dbReference type="PROSITE" id="PS51374">
    <property type="entry name" value="NDPK_LIKE"/>
    <property type="match status" value="1"/>
</dbReference>
<dbReference type="Pfam" id="PF00334">
    <property type="entry name" value="NDK"/>
    <property type="match status" value="1"/>
</dbReference>
<dbReference type="EC" id="2.7.4.6" evidence="3"/>
<dbReference type="SUPFAM" id="SSF54919">
    <property type="entry name" value="Nucleoside diphosphate kinase, NDK"/>
    <property type="match status" value="1"/>
</dbReference>
<name>A0ABV5IN14_9ACTN</name>
<evidence type="ECO:0000256" key="6">
    <source>
        <dbReference type="ARBA" id="ARBA00023080"/>
    </source>
</evidence>
<sequence>MAVPTFDEPPGGWGRWTVVMCKPDATDRGLVRPILQWIAGTVTIVRTREVIVTARQILAHYADMLELRHRFPFDVRADLIDHYVGSTVTVALAHGETNDTAQQVRDLLGHYDPSRAPSITIRGFYGDDSAEKAAAEGRLIRNLVHSSDNPGDAAADFKIWFGESYRDVLQQEAHPR</sequence>
<comment type="caution">
    <text evidence="7">Lacks conserved residue(s) required for the propagation of feature annotation.</text>
</comment>
<comment type="similarity">
    <text evidence="2 7">Belongs to the NDK family.</text>
</comment>
<keyword evidence="5 9" id="KW-0418">Kinase</keyword>
<dbReference type="PANTHER" id="PTHR11349">
    <property type="entry name" value="NUCLEOSIDE DIPHOSPHATE KINASE"/>
    <property type="match status" value="1"/>
</dbReference>
<dbReference type="RefSeq" id="WP_189653425.1">
    <property type="nucleotide sequence ID" value="NZ_JBHMEI010000032.1"/>
</dbReference>
<dbReference type="GO" id="GO:0016301">
    <property type="term" value="F:kinase activity"/>
    <property type="evidence" value="ECO:0007669"/>
    <property type="project" value="UniProtKB-KW"/>
</dbReference>
<dbReference type="EMBL" id="JBHMEI010000032">
    <property type="protein sequence ID" value="MFB9205944.1"/>
    <property type="molecule type" value="Genomic_DNA"/>
</dbReference>
<evidence type="ECO:0000256" key="7">
    <source>
        <dbReference type="PROSITE-ProRule" id="PRU00706"/>
    </source>
</evidence>
<evidence type="ECO:0000313" key="9">
    <source>
        <dbReference type="EMBL" id="MFB9205944.1"/>
    </source>
</evidence>
<evidence type="ECO:0000256" key="5">
    <source>
        <dbReference type="ARBA" id="ARBA00022777"/>
    </source>
</evidence>
<dbReference type="InterPro" id="IPR036850">
    <property type="entry name" value="NDK-like_dom_sf"/>
</dbReference>
<accession>A0ABV5IN14</accession>
<organism evidence="9 10">
    <name type="scientific">Nonomuraea spiralis</name>
    <dbReference type="NCBI Taxonomy" id="46182"/>
    <lineage>
        <taxon>Bacteria</taxon>
        <taxon>Bacillati</taxon>
        <taxon>Actinomycetota</taxon>
        <taxon>Actinomycetes</taxon>
        <taxon>Streptosporangiales</taxon>
        <taxon>Streptosporangiaceae</taxon>
        <taxon>Nonomuraea</taxon>
    </lineage>
</organism>
<evidence type="ECO:0000259" key="8">
    <source>
        <dbReference type="SMART" id="SM00562"/>
    </source>
</evidence>
<keyword evidence="6" id="KW-0546">Nucleotide metabolism</keyword>
<protein>
    <recommendedName>
        <fullName evidence="3">nucleoside-diphosphate kinase</fullName>
        <ecNumber evidence="3">2.7.4.6</ecNumber>
    </recommendedName>
</protein>
<comment type="caution">
    <text evidence="9">The sequence shown here is derived from an EMBL/GenBank/DDBJ whole genome shotgun (WGS) entry which is preliminary data.</text>
</comment>
<comment type="cofactor">
    <cofactor evidence="1">
        <name>Mg(2+)</name>
        <dbReference type="ChEBI" id="CHEBI:18420"/>
    </cofactor>
</comment>
<keyword evidence="10" id="KW-1185">Reference proteome</keyword>
<dbReference type="InterPro" id="IPR034907">
    <property type="entry name" value="NDK-like_dom"/>
</dbReference>
<feature type="domain" description="Nucleoside diphosphate kinase-like" evidence="8">
    <location>
        <begin position="17"/>
        <end position="170"/>
    </location>
</feature>
<evidence type="ECO:0000256" key="1">
    <source>
        <dbReference type="ARBA" id="ARBA00001946"/>
    </source>
</evidence>
<evidence type="ECO:0000256" key="3">
    <source>
        <dbReference type="ARBA" id="ARBA00012966"/>
    </source>
</evidence>
<dbReference type="Proteomes" id="UP001589647">
    <property type="component" value="Unassembled WGS sequence"/>
</dbReference>
<evidence type="ECO:0000256" key="2">
    <source>
        <dbReference type="ARBA" id="ARBA00008142"/>
    </source>
</evidence>
<gene>
    <name evidence="9" type="ORF">ACFFV7_32450</name>
</gene>
<evidence type="ECO:0000256" key="4">
    <source>
        <dbReference type="ARBA" id="ARBA00022679"/>
    </source>
</evidence>
<dbReference type="SMART" id="SM00562">
    <property type="entry name" value="NDK"/>
    <property type="match status" value="1"/>
</dbReference>
<evidence type="ECO:0000313" key="10">
    <source>
        <dbReference type="Proteomes" id="UP001589647"/>
    </source>
</evidence>